<sequence length="471" mass="53083">MALMVKRAAKKAIFNAKDGHGLLGLLIFDEKLVFENFRKLVESKENASMSLLKWSREEDNIALQDVFSKVFEVGSIWTAMMKEFTENHLKYRKAFKDVLREERELDELRKREMVYNTRLHKLQKQIEQNKRSNAASKPAKSSIDEMAEVLSKAEEAHAELEVKVTKHEIFKAKTLREALQLVAESIQTLAEQTLCVSKSYKQLADLIPDTPTQLTEEKVFKGAGKTRRIVTELSKEVGYEPVPASPGKNDQNYLYAVSPRPPDSCDTTGSPPKSPGFGEPKHRRSPPPAPVGRHRKISESSGLKTQHFSRPLSLENLRPPPSCPPPPLPSHEESASVKPTPVTRTNVRAQKGIKGQNLSKPQSMIDLRPQTAPKPRKVSNDQGNKWYARSKTIEGSDSEDSDGYTEPSEPYHKRSVSSVASDDSLRSPKINTSQYAECREESPWQQGNTYKALSQSHSEDQDDSQYVELFQ</sequence>
<dbReference type="GO" id="GO:0006897">
    <property type="term" value="P:endocytosis"/>
    <property type="evidence" value="ECO:0007669"/>
    <property type="project" value="TreeGrafter"/>
</dbReference>
<dbReference type="PANTHER" id="PTHR31962">
    <property type="entry name" value="SPHINGOLIPID LONG CHAIN BASE-RESPONSIVE PROTEIN PIL1"/>
    <property type="match status" value="1"/>
</dbReference>
<dbReference type="GO" id="GO:0005886">
    <property type="term" value="C:plasma membrane"/>
    <property type="evidence" value="ECO:0007669"/>
    <property type="project" value="TreeGrafter"/>
</dbReference>
<protein>
    <submittedName>
        <fullName evidence="4">Uncharacterized protein LOC116307525</fullName>
    </submittedName>
</protein>
<reference evidence="4" key="1">
    <citation type="submission" date="2025-08" db="UniProtKB">
        <authorList>
            <consortium name="RefSeq"/>
        </authorList>
    </citation>
    <scope>IDENTIFICATION</scope>
    <source>
        <tissue evidence="4">Tentacle</tissue>
    </source>
</reference>
<evidence type="ECO:0000256" key="2">
    <source>
        <dbReference type="SAM" id="MobiDB-lite"/>
    </source>
</evidence>
<organism evidence="3 4">
    <name type="scientific">Actinia tenebrosa</name>
    <name type="common">Australian red waratah sea anemone</name>
    <dbReference type="NCBI Taxonomy" id="6105"/>
    <lineage>
        <taxon>Eukaryota</taxon>
        <taxon>Metazoa</taxon>
        <taxon>Cnidaria</taxon>
        <taxon>Anthozoa</taxon>
        <taxon>Hexacorallia</taxon>
        <taxon>Actiniaria</taxon>
        <taxon>Actiniidae</taxon>
        <taxon>Actinia</taxon>
    </lineage>
</organism>
<dbReference type="GeneID" id="116307525"/>
<name>A0A6P8J282_ACTTE</name>
<dbReference type="InterPro" id="IPR028245">
    <property type="entry name" value="PIL1/LSP1"/>
</dbReference>
<feature type="region of interest" description="Disordered" evidence="2">
    <location>
        <begin position="239"/>
        <end position="471"/>
    </location>
</feature>
<keyword evidence="1" id="KW-0175">Coiled coil</keyword>
<feature type="compositionally biased region" description="Polar residues" evidence="2">
    <location>
        <begin position="443"/>
        <end position="453"/>
    </location>
</feature>
<evidence type="ECO:0000256" key="1">
    <source>
        <dbReference type="SAM" id="Coils"/>
    </source>
</evidence>
<evidence type="ECO:0000313" key="3">
    <source>
        <dbReference type="Proteomes" id="UP000515163"/>
    </source>
</evidence>
<dbReference type="RefSeq" id="XP_031573659.1">
    <property type="nucleotide sequence ID" value="XM_031717799.1"/>
</dbReference>
<accession>A0A6P8J282</accession>
<proteinExistence type="predicted"/>
<dbReference type="InParanoid" id="A0A6P8J282"/>
<feature type="coiled-coil region" evidence="1">
    <location>
        <begin position="91"/>
        <end position="163"/>
    </location>
</feature>
<evidence type="ECO:0000313" key="4">
    <source>
        <dbReference type="RefSeq" id="XP_031573659.1"/>
    </source>
</evidence>
<dbReference type="Gene3D" id="1.20.1270.60">
    <property type="entry name" value="Arfaptin homology (AH) domain/BAR domain"/>
    <property type="match status" value="1"/>
</dbReference>
<dbReference type="GO" id="GO:0070941">
    <property type="term" value="P:eisosome assembly"/>
    <property type="evidence" value="ECO:0007669"/>
    <property type="project" value="TreeGrafter"/>
</dbReference>
<dbReference type="PANTHER" id="PTHR31962:SF1">
    <property type="entry name" value="SPHINGOLIPID LONG CHAIN BASE-RESPONSIVE PROTEIN PIL1"/>
    <property type="match status" value="1"/>
</dbReference>
<dbReference type="InterPro" id="IPR027267">
    <property type="entry name" value="AH/BAR_dom_sf"/>
</dbReference>
<gene>
    <name evidence="4" type="primary">LOC116307525</name>
</gene>
<dbReference type="Proteomes" id="UP000515163">
    <property type="component" value="Unplaced"/>
</dbReference>
<keyword evidence="3" id="KW-1185">Reference proteome</keyword>
<feature type="compositionally biased region" description="Pro residues" evidence="2">
    <location>
        <begin position="318"/>
        <end position="329"/>
    </location>
</feature>
<feature type="compositionally biased region" description="Polar residues" evidence="2">
    <location>
        <begin position="299"/>
        <end position="308"/>
    </location>
</feature>
<dbReference type="OrthoDB" id="5965607at2759"/>
<dbReference type="KEGG" id="aten:116307525"/>
<dbReference type="GO" id="GO:0036286">
    <property type="term" value="C:eisosome filament"/>
    <property type="evidence" value="ECO:0007669"/>
    <property type="project" value="TreeGrafter"/>
</dbReference>
<dbReference type="AlphaFoldDB" id="A0A6P8J282"/>
<dbReference type="GO" id="GO:0008289">
    <property type="term" value="F:lipid binding"/>
    <property type="evidence" value="ECO:0007669"/>
    <property type="project" value="TreeGrafter"/>
</dbReference>